<keyword evidence="3" id="KW-1185">Reference proteome</keyword>
<organism evidence="2 3">
    <name type="scientific">Cardiocondyla obscurior</name>
    <dbReference type="NCBI Taxonomy" id="286306"/>
    <lineage>
        <taxon>Eukaryota</taxon>
        <taxon>Metazoa</taxon>
        <taxon>Ecdysozoa</taxon>
        <taxon>Arthropoda</taxon>
        <taxon>Hexapoda</taxon>
        <taxon>Insecta</taxon>
        <taxon>Pterygota</taxon>
        <taxon>Neoptera</taxon>
        <taxon>Endopterygota</taxon>
        <taxon>Hymenoptera</taxon>
        <taxon>Apocrita</taxon>
        <taxon>Aculeata</taxon>
        <taxon>Formicoidea</taxon>
        <taxon>Formicidae</taxon>
        <taxon>Myrmicinae</taxon>
        <taxon>Cardiocondyla</taxon>
    </lineage>
</organism>
<protein>
    <submittedName>
        <fullName evidence="2">Uncharacterized protein</fullName>
    </submittedName>
</protein>
<gene>
    <name evidence="2" type="ORF">PUN28_014977</name>
</gene>
<dbReference type="AlphaFoldDB" id="A0AAW2EZH3"/>
<evidence type="ECO:0000256" key="1">
    <source>
        <dbReference type="SAM" id="MobiDB-lite"/>
    </source>
</evidence>
<accession>A0AAW2EZH3</accession>
<name>A0AAW2EZH3_9HYME</name>
<feature type="region of interest" description="Disordered" evidence="1">
    <location>
        <begin position="46"/>
        <end position="69"/>
    </location>
</feature>
<evidence type="ECO:0000313" key="2">
    <source>
        <dbReference type="EMBL" id="KAL0108068.1"/>
    </source>
</evidence>
<sequence length="100" mass="11555">MHSRIHTRDFYREPLVLRKVCGGGGAERVAGCAGYYLPRTVTNARQRHFHSHPQLPTTTVARRRRRRRRCTVARASCTAAAAYLPRLRARRRRSSQEPET</sequence>
<evidence type="ECO:0000313" key="3">
    <source>
        <dbReference type="Proteomes" id="UP001430953"/>
    </source>
</evidence>
<proteinExistence type="predicted"/>
<dbReference type="EMBL" id="JADYXP020000016">
    <property type="protein sequence ID" value="KAL0108068.1"/>
    <property type="molecule type" value="Genomic_DNA"/>
</dbReference>
<comment type="caution">
    <text evidence="2">The sequence shown here is derived from an EMBL/GenBank/DDBJ whole genome shotgun (WGS) entry which is preliminary data.</text>
</comment>
<reference evidence="2 3" key="1">
    <citation type="submission" date="2023-03" db="EMBL/GenBank/DDBJ databases">
        <title>High recombination rates correlate with genetic variation in Cardiocondyla obscurior ants.</title>
        <authorList>
            <person name="Errbii M."/>
        </authorList>
    </citation>
    <scope>NUCLEOTIDE SEQUENCE [LARGE SCALE GENOMIC DNA]</scope>
    <source>
        <strain evidence="2">Alpha-2009</strain>
        <tissue evidence="2">Whole body</tissue>
    </source>
</reference>
<dbReference type="Proteomes" id="UP001430953">
    <property type="component" value="Unassembled WGS sequence"/>
</dbReference>